<comment type="caution">
    <text evidence="2">The sequence shown here is derived from an EMBL/GenBank/DDBJ whole genome shotgun (WGS) entry which is preliminary data.</text>
</comment>
<organism evidence="2 3">
    <name type="scientific">Paenibacillus apii</name>
    <dbReference type="NCBI Taxonomy" id="1850370"/>
    <lineage>
        <taxon>Bacteria</taxon>
        <taxon>Bacillati</taxon>
        <taxon>Bacillota</taxon>
        <taxon>Bacilli</taxon>
        <taxon>Bacillales</taxon>
        <taxon>Paenibacillaceae</taxon>
        <taxon>Paenibacillus</taxon>
    </lineage>
</organism>
<dbReference type="GO" id="GO:0003677">
    <property type="term" value="F:DNA binding"/>
    <property type="evidence" value="ECO:0007669"/>
    <property type="project" value="InterPro"/>
</dbReference>
<proteinExistence type="predicted"/>
<dbReference type="InterPro" id="IPR001387">
    <property type="entry name" value="Cro/C1-type_HTH"/>
</dbReference>
<protein>
    <submittedName>
        <fullName evidence="2">Helix-turn-helix transcriptional regulator</fullName>
    </submittedName>
</protein>
<dbReference type="InterPro" id="IPR010982">
    <property type="entry name" value="Lambda_DNA-bd_dom_sf"/>
</dbReference>
<reference evidence="2 3" key="1">
    <citation type="submission" date="2020-02" db="EMBL/GenBank/DDBJ databases">
        <authorList>
            <person name="Gao J."/>
            <person name="Sun J."/>
        </authorList>
    </citation>
    <scope>NUCLEOTIDE SEQUENCE [LARGE SCALE GENOMIC DNA]</scope>
    <source>
        <strain evidence="2 3">7124</strain>
    </source>
</reference>
<evidence type="ECO:0000313" key="2">
    <source>
        <dbReference type="EMBL" id="NGM81303.1"/>
    </source>
</evidence>
<name>A0A6M1PH53_9BACL</name>
<dbReference type="SUPFAM" id="SSF47413">
    <property type="entry name" value="lambda repressor-like DNA-binding domains"/>
    <property type="match status" value="1"/>
</dbReference>
<evidence type="ECO:0000313" key="3">
    <source>
        <dbReference type="Proteomes" id="UP000480151"/>
    </source>
</evidence>
<accession>A0A6M1PH53</accession>
<dbReference type="EMBL" id="JAAKGU010000001">
    <property type="protein sequence ID" value="NGM81303.1"/>
    <property type="molecule type" value="Genomic_DNA"/>
</dbReference>
<dbReference type="CDD" id="cd00093">
    <property type="entry name" value="HTH_XRE"/>
    <property type="match status" value="1"/>
</dbReference>
<dbReference type="PROSITE" id="PS50943">
    <property type="entry name" value="HTH_CROC1"/>
    <property type="match status" value="1"/>
</dbReference>
<dbReference type="RefSeq" id="WP_165094023.1">
    <property type="nucleotide sequence ID" value="NZ_JAAKGU010000001.1"/>
</dbReference>
<gene>
    <name evidence="2" type="ORF">G5B47_02625</name>
</gene>
<dbReference type="Proteomes" id="UP000480151">
    <property type="component" value="Unassembled WGS sequence"/>
</dbReference>
<dbReference type="Gene3D" id="1.10.260.40">
    <property type="entry name" value="lambda repressor-like DNA-binding domains"/>
    <property type="match status" value="1"/>
</dbReference>
<sequence>MAKVLFNQLKEFRNELSLRLEYVSNLTGISPLELESIEKGELNPTEAQVTKLAYVYGCPESFFYESETKPMQVLARNGQELSEFDKRQINEFLAFQREASRIINHAQH</sequence>
<keyword evidence="3" id="KW-1185">Reference proteome</keyword>
<evidence type="ECO:0000259" key="1">
    <source>
        <dbReference type="PROSITE" id="PS50943"/>
    </source>
</evidence>
<feature type="domain" description="HTH cro/C1-type" evidence="1">
    <location>
        <begin position="9"/>
        <end position="63"/>
    </location>
</feature>
<dbReference type="SMART" id="SM00530">
    <property type="entry name" value="HTH_XRE"/>
    <property type="match status" value="1"/>
</dbReference>
<dbReference type="Pfam" id="PF01381">
    <property type="entry name" value="HTH_3"/>
    <property type="match status" value="1"/>
</dbReference>
<dbReference type="AlphaFoldDB" id="A0A6M1PH53"/>